<evidence type="ECO:0000256" key="4">
    <source>
        <dbReference type="ARBA" id="ARBA00022989"/>
    </source>
</evidence>
<dbReference type="Pfam" id="PF02687">
    <property type="entry name" value="FtsX"/>
    <property type="match status" value="1"/>
</dbReference>
<accession>A0A1I2JVR6</accession>
<dbReference type="OrthoDB" id="5145974at2"/>
<evidence type="ECO:0000256" key="2">
    <source>
        <dbReference type="ARBA" id="ARBA00022475"/>
    </source>
</evidence>
<keyword evidence="4 6" id="KW-1133">Transmembrane helix</keyword>
<evidence type="ECO:0000313" key="9">
    <source>
        <dbReference type="Proteomes" id="UP000199645"/>
    </source>
</evidence>
<evidence type="ECO:0000256" key="5">
    <source>
        <dbReference type="ARBA" id="ARBA00023136"/>
    </source>
</evidence>
<keyword evidence="5 6" id="KW-0472">Membrane</keyword>
<evidence type="ECO:0000256" key="6">
    <source>
        <dbReference type="SAM" id="Phobius"/>
    </source>
</evidence>
<reference evidence="8 9" key="1">
    <citation type="submission" date="2016-10" db="EMBL/GenBank/DDBJ databases">
        <authorList>
            <person name="de Groot N.N."/>
        </authorList>
    </citation>
    <scope>NUCLEOTIDE SEQUENCE [LARGE SCALE GENOMIC DNA]</scope>
    <source>
        <strain evidence="8 9">DSM 43019</strain>
    </source>
</reference>
<sequence>MRAATLIRLSTAGNRTDTLRTVLTAISAALATTAMLAAATVAAIRGGEPVDQPDGSNWLAPGAEHYTSPLLREPGLRLGVIFGLLLLTLPVLALAGQCIRLGAPARDRRLAAIRLAGATPGQAVLIAVAETIAASILGSAAGFGLYLAVRQALHAPGPDGRLRLPTDMFPTPMSLAVAVVAVPVLSGLIGLLLMRGVAVTPLGVVRRQRRHGPRPWPGLAIAVGIVLFNVPVWLSERMVLSSYVFGALMLLGTVLVMIGVVVGTGWISYTAGRLLHRFGRGPVTLLAGRRMMADPWNGSRTLGALLGAAVIGGAAMGYHALFVSQGRAEDQFGVLIGMPADPEHAAFYVNSARLVLVAVGVGVAVSAAGMLVALAESVVARRRTNAALTAAGTPGRALAGTLLWQTLAPLVPALGLAVVSGLVLVRSIYHEVTVGGGTTETCTDPAADLETCARTVVTDPVVTLPVPVPWEQLALLTGGTILAMTVVAGIGMLVLRSSTDLEEIRAA</sequence>
<keyword evidence="3 6" id="KW-0812">Transmembrane</keyword>
<feature type="transmembrane region" description="Helical" evidence="6">
    <location>
        <begin position="240"/>
        <end position="267"/>
    </location>
</feature>
<organism evidence="8 9">
    <name type="scientific">Actinoplanes philippinensis</name>
    <dbReference type="NCBI Taxonomy" id="35752"/>
    <lineage>
        <taxon>Bacteria</taxon>
        <taxon>Bacillati</taxon>
        <taxon>Actinomycetota</taxon>
        <taxon>Actinomycetes</taxon>
        <taxon>Micromonosporales</taxon>
        <taxon>Micromonosporaceae</taxon>
        <taxon>Actinoplanes</taxon>
    </lineage>
</organism>
<comment type="subcellular location">
    <subcellularLocation>
        <location evidence="1">Cell membrane</location>
        <topology evidence="1">Multi-pass membrane protein</topology>
    </subcellularLocation>
</comment>
<protein>
    <submittedName>
        <fullName evidence="8">FtsX-like permease family protein</fullName>
    </submittedName>
</protein>
<keyword evidence="9" id="KW-1185">Reference proteome</keyword>
<evidence type="ECO:0000313" key="8">
    <source>
        <dbReference type="EMBL" id="SFF58269.1"/>
    </source>
</evidence>
<feature type="transmembrane region" description="Helical" evidence="6">
    <location>
        <begin position="169"/>
        <end position="194"/>
    </location>
</feature>
<dbReference type="InterPro" id="IPR003838">
    <property type="entry name" value="ABC3_permease_C"/>
</dbReference>
<feature type="transmembrane region" description="Helical" evidence="6">
    <location>
        <begin position="354"/>
        <end position="375"/>
    </location>
</feature>
<feature type="transmembrane region" description="Helical" evidence="6">
    <location>
        <begin position="406"/>
        <end position="429"/>
    </location>
</feature>
<proteinExistence type="predicted"/>
<evidence type="ECO:0000256" key="1">
    <source>
        <dbReference type="ARBA" id="ARBA00004651"/>
    </source>
</evidence>
<feature type="transmembrane region" description="Helical" evidence="6">
    <location>
        <begin position="124"/>
        <end position="149"/>
    </location>
</feature>
<feature type="transmembrane region" description="Helical" evidence="6">
    <location>
        <begin position="215"/>
        <end position="234"/>
    </location>
</feature>
<dbReference type="GO" id="GO:0005886">
    <property type="term" value="C:plasma membrane"/>
    <property type="evidence" value="ECO:0007669"/>
    <property type="project" value="UniProtKB-SubCell"/>
</dbReference>
<feature type="domain" description="ABC3 transporter permease C-terminal" evidence="7">
    <location>
        <begin position="357"/>
        <end position="490"/>
    </location>
</feature>
<keyword evidence="2" id="KW-1003">Cell membrane</keyword>
<dbReference type="AlphaFoldDB" id="A0A1I2JVR6"/>
<feature type="transmembrane region" description="Helical" evidence="6">
    <location>
        <begin position="473"/>
        <end position="495"/>
    </location>
</feature>
<name>A0A1I2JVR6_9ACTN</name>
<dbReference type="EMBL" id="FONV01000014">
    <property type="protein sequence ID" value="SFF58269.1"/>
    <property type="molecule type" value="Genomic_DNA"/>
</dbReference>
<dbReference type="STRING" id="35752.SAMN05421541_11427"/>
<evidence type="ECO:0000259" key="7">
    <source>
        <dbReference type="Pfam" id="PF02687"/>
    </source>
</evidence>
<feature type="transmembrane region" description="Helical" evidence="6">
    <location>
        <begin position="21"/>
        <end position="44"/>
    </location>
</feature>
<gene>
    <name evidence="8" type="ORF">SAMN05421541_11427</name>
</gene>
<dbReference type="Proteomes" id="UP000199645">
    <property type="component" value="Unassembled WGS sequence"/>
</dbReference>
<feature type="transmembrane region" description="Helical" evidence="6">
    <location>
        <begin position="301"/>
        <end position="321"/>
    </location>
</feature>
<evidence type="ECO:0000256" key="3">
    <source>
        <dbReference type="ARBA" id="ARBA00022692"/>
    </source>
</evidence>
<feature type="transmembrane region" description="Helical" evidence="6">
    <location>
        <begin position="78"/>
        <end position="103"/>
    </location>
</feature>